<dbReference type="EMBL" id="LK932505">
    <property type="protein sequence ID" value="CDS85667.1"/>
    <property type="molecule type" value="Genomic_DNA"/>
</dbReference>
<reference evidence="1" key="1">
    <citation type="submission" date="2014-07" db="EMBL/GenBank/DDBJ databases">
        <authorList>
            <person name="Monot Marc"/>
        </authorList>
    </citation>
    <scope>NUCLEOTIDE SEQUENCE</scope>
    <source>
        <strain evidence="3">7032989</strain>
        <strain evidence="2">7032994</strain>
    </source>
</reference>
<name>A0A069A4Q5_CLODI</name>
<sequence length="56" mass="6839">MHVYQPKTSEYLLNTYAKSYLSSIVFLFDYITKNESRYAFFIINFPFLSLDIFYKF</sequence>
<gene>
    <name evidence="3" type="ORF">BN1095_330069</name>
    <name evidence="1" type="ORF">BN1096_520410</name>
    <name evidence="2" type="ORF">BN1097_630207</name>
</gene>
<evidence type="ECO:0000313" key="2">
    <source>
        <dbReference type="EMBL" id="CDS87719.1"/>
    </source>
</evidence>
<dbReference type="AlphaFoldDB" id="A0A069A4Q5"/>
<organism evidence="1">
    <name type="scientific">Clostridioides difficile</name>
    <name type="common">Peptoclostridium difficile</name>
    <dbReference type="NCBI Taxonomy" id="1496"/>
    <lineage>
        <taxon>Bacteria</taxon>
        <taxon>Bacillati</taxon>
        <taxon>Bacillota</taxon>
        <taxon>Clostridia</taxon>
        <taxon>Peptostreptococcales</taxon>
        <taxon>Peptostreptococcaceae</taxon>
        <taxon>Clostridioides</taxon>
    </lineage>
</organism>
<dbReference type="EMBL" id="LK932402">
    <property type="protein sequence ID" value="CDS87719.1"/>
    <property type="molecule type" value="Genomic_DNA"/>
</dbReference>
<evidence type="ECO:0000313" key="3">
    <source>
        <dbReference type="EMBL" id="CDT13475.1"/>
    </source>
</evidence>
<dbReference type="EMBL" id="LK932994">
    <property type="protein sequence ID" value="CDT13475.1"/>
    <property type="molecule type" value="Genomic_DNA"/>
</dbReference>
<protein>
    <submittedName>
        <fullName evidence="1">Uncharacterized protein</fullName>
    </submittedName>
</protein>
<proteinExistence type="predicted"/>
<accession>A0A069A4Q5</accession>
<evidence type="ECO:0000313" key="1">
    <source>
        <dbReference type="EMBL" id="CDS85667.1"/>
    </source>
</evidence>